<evidence type="ECO:0000256" key="4">
    <source>
        <dbReference type="ARBA" id="ARBA00023172"/>
    </source>
</evidence>
<evidence type="ECO:0000256" key="3">
    <source>
        <dbReference type="ARBA" id="ARBA00023054"/>
    </source>
</evidence>
<comment type="caution">
    <text evidence="7">The sequence shown here is derived from an EMBL/GenBank/DDBJ whole genome shotgun (WGS) entry which is preliminary data.</text>
</comment>
<dbReference type="STRING" id="1802538.A2382_04820"/>
<keyword evidence="4" id="KW-0233">DNA recombination</keyword>
<organism evidence="7 8">
    <name type="scientific">Candidatus Woesebacteria bacterium RIFOXYB1_FULL_38_16</name>
    <dbReference type="NCBI Taxonomy" id="1802538"/>
    <lineage>
        <taxon>Bacteria</taxon>
        <taxon>Candidatus Woeseibacteriota</taxon>
    </lineage>
</organism>
<dbReference type="Pfam" id="PF02646">
    <property type="entry name" value="RmuC"/>
    <property type="match status" value="1"/>
</dbReference>
<comment type="function">
    <text evidence="1">Involved in DNA recombination.</text>
</comment>
<dbReference type="PANTHER" id="PTHR30563:SF0">
    <property type="entry name" value="DNA RECOMBINATION PROTEIN RMUC"/>
    <property type="match status" value="1"/>
</dbReference>
<proteinExistence type="inferred from homology"/>
<keyword evidence="6" id="KW-1133">Transmembrane helix</keyword>
<keyword evidence="6" id="KW-0472">Membrane</keyword>
<dbReference type="PANTHER" id="PTHR30563">
    <property type="entry name" value="DNA RECOMBINATION PROTEIN RMUC"/>
    <property type="match status" value="1"/>
</dbReference>
<evidence type="ECO:0000256" key="6">
    <source>
        <dbReference type="SAM" id="Phobius"/>
    </source>
</evidence>
<dbReference type="Proteomes" id="UP000178999">
    <property type="component" value="Unassembled WGS sequence"/>
</dbReference>
<evidence type="ECO:0008006" key="9">
    <source>
        <dbReference type="Google" id="ProtNLM"/>
    </source>
</evidence>
<feature type="coiled-coil region" evidence="5">
    <location>
        <begin position="271"/>
        <end position="298"/>
    </location>
</feature>
<dbReference type="InterPro" id="IPR003798">
    <property type="entry name" value="DNA_recombination_RmuC"/>
</dbReference>
<evidence type="ECO:0000313" key="7">
    <source>
        <dbReference type="EMBL" id="OGM79981.1"/>
    </source>
</evidence>
<gene>
    <name evidence="7" type="ORF">A2382_04820</name>
</gene>
<evidence type="ECO:0000256" key="2">
    <source>
        <dbReference type="ARBA" id="ARBA00009840"/>
    </source>
</evidence>
<evidence type="ECO:0000256" key="1">
    <source>
        <dbReference type="ARBA" id="ARBA00003416"/>
    </source>
</evidence>
<keyword evidence="3 5" id="KW-0175">Coiled coil</keyword>
<protein>
    <recommendedName>
        <fullName evidence="9">DNA recombination protein RmuC</fullName>
    </recommendedName>
</protein>
<comment type="similarity">
    <text evidence="2">Belongs to the RmuC family.</text>
</comment>
<feature type="transmembrane region" description="Helical" evidence="6">
    <location>
        <begin position="6"/>
        <end position="22"/>
    </location>
</feature>
<evidence type="ECO:0000313" key="8">
    <source>
        <dbReference type="Proteomes" id="UP000178999"/>
    </source>
</evidence>
<reference evidence="7 8" key="1">
    <citation type="journal article" date="2016" name="Nat. Commun.">
        <title>Thousands of microbial genomes shed light on interconnected biogeochemical processes in an aquifer system.</title>
        <authorList>
            <person name="Anantharaman K."/>
            <person name="Brown C.T."/>
            <person name="Hug L.A."/>
            <person name="Sharon I."/>
            <person name="Castelle C.J."/>
            <person name="Probst A.J."/>
            <person name="Thomas B.C."/>
            <person name="Singh A."/>
            <person name="Wilkins M.J."/>
            <person name="Karaoz U."/>
            <person name="Brodie E.L."/>
            <person name="Williams K.H."/>
            <person name="Hubbard S.S."/>
            <person name="Banfield J.F."/>
        </authorList>
    </citation>
    <scope>NUCLEOTIDE SEQUENCE [LARGE SCALE GENOMIC DNA]</scope>
</reference>
<dbReference type="EMBL" id="MGHY01000005">
    <property type="protein sequence ID" value="OGM79981.1"/>
    <property type="molecule type" value="Genomic_DNA"/>
</dbReference>
<keyword evidence="6" id="KW-0812">Transmembrane</keyword>
<evidence type="ECO:0000256" key="5">
    <source>
        <dbReference type="SAM" id="Coils"/>
    </source>
</evidence>
<name>A0A1F8CUM4_9BACT</name>
<sequence>MDPLIILIIFVASLILVGLWINKKLNDLAGAQKPSAELLEVVKMLQSGSKEDRTVLLDSLQRNTQAMNERLDMAAKVISQVQRNIGEFSEIGRGMKELQEFLQSPKLRGNIGEQVLKDLITQMFPKSTFHLQYTFKSGERVDAAIKTGAGILPIDSKFPMENFLKMSEAKDNKLRDEYKRAFLRDITKHVKDISRKYILPEEGTMDFALMYVPSESVYYEVVNDQGFIEAAQKLRVYPVSPTTLYAHLQTILLSFEGQKIEQRAKEVFVMLRAIKKDYEKVEDNLSTLQKHIGNANNMMGNVMASFGLMGQKIVSTRLIGGSGKEELEKPEEGE</sequence>
<dbReference type="GO" id="GO:0006310">
    <property type="term" value="P:DNA recombination"/>
    <property type="evidence" value="ECO:0007669"/>
    <property type="project" value="UniProtKB-KW"/>
</dbReference>
<dbReference type="AlphaFoldDB" id="A0A1F8CUM4"/>
<accession>A0A1F8CUM4</accession>